<dbReference type="Proteomes" id="UP000641429">
    <property type="component" value="Unassembled WGS sequence"/>
</dbReference>
<gene>
    <name evidence="1" type="ORF">JGT27_17400</name>
</gene>
<dbReference type="AlphaFoldDB" id="A0A8I1G3A5"/>
<reference evidence="1" key="1">
    <citation type="submission" date="2020-12" db="EMBL/GenBank/DDBJ databases">
        <title>Molecular epidemiology of VIM- metallo-b-lactamase-producing Enterobacter cloacae complex isolated in France between 2015 and 2018.</title>
        <authorList>
            <person name="Emeraud C."/>
            <person name="Petit C."/>
            <person name="Bonnin R."/>
            <person name="Naas T."/>
            <person name="Dortet L."/>
        </authorList>
    </citation>
    <scope>NUCLEOTIDE SEQUENCE</scope>
    <source>
        <strain evidence="1">170C2</strain>
    </source>
</reference>
<proteinExistence type="predicted"/>
<accession>A0A8I1G3A5</accession>
<dbReference type="RefSeq" id="WP_199028917.1">
    <property type="nucleotide sequence ID" value="NZ_JAELXN010000065.1"/>
</dbReference>
<comment type="caution">
    <text evidence="1">The sequence shown here is derived from an EMBL/GenBank/DDBJ whole genome shotgun (WGS) entry which is preliminary data.</text>
</comment>
<dbReference type="EMBL" id="JAELXN010000065">
    <property type="protein sequence ID" value="MBJ6597470.1"/>
    <property type="molecule type" value="Genomic_DNA"/>
</dbReference>
<name>A0A8I1G3A5_ENTAS</name>
<protein>
    <submittedName>
        <fullName evidence="1">DUF551 domain-containing protein</fullName>
    </submittedName>
</protein>
<evidence type="ECO:0000313" key="2">
    <source>
        <dbReference type="Proteomes" id="UP000641429"/>
    </source>
</evidence>
<sequence length="247" mass="27671">MSIITKEQAQKIIEAADEIITALAGTNDDVHPDNSTKMVRLYDDLNDHYAPPEVVRELARIALASLELERGMIRRFDLDMSDCDSCGQDCGADMVEDLDGEYVLWDEVLPHLYRYDEYTVPPAPVSVPDEDLLYMAASAIEDLLDHCDPNTDYYSGVWADVPAKLRRAAMLQSADGNSPVIPDGWKLVPIEPTEKMVIEGFESEPDEFFSKSEEWEAYQEMSGCHQAAHRARLCWAAMIAAAPKPEV</sequence>
<evidence type="ECO:0000313" key="1">
    <source>
        <dbReference type="EMBL" id="MBJ6597470.1"/>
    </source>
</evidence>
<organism evidence="1 2">
    <name type="scientific">Enterobacter asburiae</name>
    <dbReference type="NCBI Taxonomy" id="61645"/>
    <lineage>
        <taxon>Bacteria</taxon>
        <taxon>Pseudomonadati</taxon>
        <taxon>Pseudomonadota</taxon>
        <taxon>Gammaproteobacteria</taxon>
        <taxon>Enterobacterales</taxon>
        <taxon>Enterobacteriaceae</taxon>
        <taxon>Enterobacter</taxon>
        <taxon>Enterobacter cloacae complex</taxon>
    </lineage>
</organism>